<dbReference type="Pfam" id="PF02898">
    <property type="entry name" value="NO_synthase"/>
    <property type="match status" value="1"/>
</dbReference>
<evidence type="ECO:0000256" key="8">
    <source>
        <dbReference type="ARBA" id="ARBA00023002"/>
    </source>
</evidence>
<evidence type="ECO:0000256" key="1">
    <source>
        <dbReference type="ARBA" id="ARBA00001971"/>
    </source>
</evidence>
<evidence type="ECO:0000256" key="11">
    <source>
        <dbReference type="ARBA" id="ARBA00048713"/>
    </source>
</evidence>
<dbReference type="EMBL" id="JACHIN010000018">
    <property type="protein sequence ID" value="MBB5083627.1"/>
    <property type="molecule type" value="Genomic_DNA"/>
</dbReference>
<dbReference type="Gene3D" id="3.90.340.10">
    <property type="entry name" value="Nitric Oxide Synthase, Chain A, domain 1"/>
    <property type="match status" value="1"/>
</dbReference>
<dbReference type="EC" id="1.14.14.47" evidence="4"/>
<organism evidence="14 15">
    <name type="scientific">Nonomuraea endophytica</name>
    <dbReference type="NCBI Taxonomy" id="714136"/>
    <lineage>
        <taxon>Bacteria</taxon>
        <taxon>Bacillati</taxon>
        <taxon>Actinomycetota</taxon>
        <taxon>Actinomycetes</taxon>
        <taxon>Streptosporangiales</taxon>
        <taxon>Streptosporangiaceae</taxon>
        <taxon>Nonomuraea</taxon>
    </lineage>
</organism>
<dbReference type="InterPro" id="IPR004030">
    <property type="entry name" value="NOS_N"/>
</dbReference>
<evidence type="ECO:0000313" key="15">
    <source>
        <dbReference type="Proteomes" id="UP000568380"/>
    </source>
</evidence>
<evidence type="ECO:0000256" key="6">
    <source>
        <dbReference type="ARBA" id="ARBA00022617"/>
    </source>
</evidence>
<feature type="binding site" description="axial binding residue" evidence="12">
    <location>
        <position position="21"/>
    </location>
    <ligand>
        <name>heme</name>
        <dbReference type="ChEBI" id="CHEBI:30413"/>
    </ligand>
    <ligandPart>
        <name>Fe</name>
        <dbReference type="ChEBI" id="CHEBI:18248"/>
    </ligandPart>
</feature>
<comment type="catalytic activity">
    <reaction evidence="11">
        <text>3 reduced [flavodoxin] + 2 L-arginine + 4 O2 = 3 oxidized [flavodoxin] + 2 L-citrulline + 2 nitric oxide + 4 H2O + 5 H(+)</text>
        <dbReference type="Rhea" id="RHEA:52324"/>
        <dbReference type="Rhea" id="RHEA-COMP:10622"/>
        <dbReference type="Rhea" id="RHEA-COMP:10623"/>
        <dbReference type="ChEBI" id="CHEBI:15377"/>
        <dbReference type="ChEBI" id="CHEBI:15378"/>
        <dbReference type="ChEBI" id="CHEBI:15379"/>
        <dbReference type="ChEBI" id="CHEBI:16480"/>
        <dbReference type="ChEBI" id="CHEBI:32682"/>
        <dbReference type="ChEBI" id="CHEBI:57618"/>
        <dbReference type="ChEBI" id="CHEBI:57743"/>
        <dbReference type="ChEBI" id="CHEBI:58210"/>
        <dbReference type="EC" id="1.14.14.47"/>
    </reaction>
</comment>
<evidence type="ECO:0000256" key="9">
    <source>
        <dbReference type="ARBA" id="ARBA00023004"/>
    </source>
</evidence>
<accession>A0A7W8AC83</accession>
<comment type="cofactor">
    <cofactor evidence="1 12">
        <name>heme</name>
        <dbReference type="ChEBI" id="CHEBI:30413"/>
    </cofactor>
</comment>
<evidence type="ECO:0000256" key="2">
    <source>
        <dbReference type="ARBA" id="ARBA00002642"/>
    </source>
</evidence>
<sequence>MHTVEDLAEGCRVGWRNHARCIGRLHWQSLRVMDRRDARTAEDVAQACVEHLRYGTNGGNIRNVMTVFPPTGVRIWNPQLIRYAGYRQPDGSVVGDPLNADLTEIAQRLGWRGRGGRFDVLPLVIEMPGKAPEMFELPSDAVLEVEISHPDLPWFAELGLRWHAVPAISNMAFELDGITYTAAPFNGWYVGCEIGARNFGDVGRYDMLPTVAERMGLDTRTSASLWKDRALIELNQAVLHSFRVAGVRVVDHHVAARQFVTHEEREQVAGRSTPADWAWIVPPLSASTTPTFHRGYSVEPGLSPDFHYQPDPWKSAARCPFADPQAA</sequence>
<evidence type="ECO:0000256" key="10">
    <source>
        <dbReference type="ARBA" id="ARBA00032033"/>
    </source>
</evidence>
<evidence type="ECO:0000256" key="3">
    <source>
        <dbReference type="ARBA" id="ARBA00005411"/>
    </source>
</evidence>
<evidence type="ECO:0000256" key="7">
    <source>
        <dbReference type="ARBA" id="ARBA00022723"/>
    </source>
</evidence>
<dbReference type="InterPro" id="IPR044940">
    <property type="entry name" value="NOS_dom_2"/>
</dbReference>
<dbReference type="SUPFAM" id="SSF56512">
    <property type="entry name" value="Nitric oxide (NO) synthase oxygenase domain"/>
    <property type="match status" value="1"/>
</dbReference>
<dbReference type="PIRSF" id="PIRSF037219">
    <property type="entry name" value="NOS_oxygenase"/>
    <property type="match status" value="1"/>
</dbReference>
<gene>
    <name evidence="14" type="ORF">HNR40_009132</name>
</gene>
<dbReference type="GO" id="GO:0004517">
    <property type="term" value="F:nitric-oxide synthase activity"/>
    <property type="evidence" value="ECO:0007669"/>
    <property type="project" value="InterPro"/>
</dbReference>
<dbReference type="Gene3D" id="3.90.440.10">
    <property type="entry name" value="Nitric Oxide Synthase,Heme Domain,Chain A domain 2"/>
    <property type="match status" value="1"/>
</dbReference>
<keyword evidence="9 12" id="KW-0408">Iron</keyword>
<evidence type="ECO:0000256" key="5">
    <source>
        <dbReference type="ARBA" id="ARBA00018859"/>
    </source>
</evidence>
<evidence type="ECO:0000259" key="13">
    <source>
        <dbReference type="PROSITE" id="PS60001"/>
    </source>
</evidence>
<dbReference type="PANTHER" id="PTHR43410">
    <property type="entry name" value="NITRIC OXIDE SYNTHASE OXYGENASE"/>
    <property type="match status" value="1"/>
</dbReference>
<evidence type="ECO:0000313" key="14">
    <source>
        <dbReference type="EMBL" id="MBB5083627.1"/>
    </source>
</evidence>
<dbReference type="AlphaFoldDB" id="A0A7W8AC83"/>
<dbReference type="GO" id="GO:0020037">
    <property type="term" value="F:heme binding"/>
    <property type="evidence" value="ECO:0007669"/>
    <property type="project" value="InterPro"/>
</dbReference>
<keyword evidence="7 12" id="KW-0479">Metal-binding</keyword>
<feature type="domain" description="Nitric oxide synthase (NOS)" evidence="13">
    <location>
        <begin position="20"/>
        <end position="27"/>
    </location>
</feature>
<dbReference type="PANTHER" id="PTHR43410:SF1">
    <property type="entry name" value="NITRIC OXIDE SYNTHASE"/>
    <property type="match status" value="1"/>
</dbReference>
<keyword evidence="15" id="KW-1185">Reference proteome</keyword>
<reference evidence="14 15" key="1">
    <citation type="submission" date="2020-08" db="EMBL/GenBank/DDBJ databases">
        <title>Genomic Encyclopedia of Type Strains, Phase IV (KMG-IV): sequencing the most valuable type-strain genomes for metagenomic binning, comparative biology and taxonomic classification.</title>
        <authorList>
            <person name="Goeker M."/>
        </authorList>
    </citation>
    <scope>NUCLEOTIDE SEQUENCE [LARGE SCALE GENOMIC DNA]</scope>
    <source>
        <strain evidence="14 15">DSM 45385</strain>
    </source>
</reference>
<dbReference type="Gene3D" id="3.90.1230.10">
    <property type="entry name" value="Nitric Oxide Synthase, Chain A, domain 3"/>
    <property type="match status" value="1"/>
</dbReference>
<dbReference type="PROSITE" id="PS60001">
    <property type="entry name" value="NOS"/>
    <property type="match status" value="1"/>
</dbReference>
<dbReference type="Proteomes" id="UP000568380">
    <property type="component" value="Unassembled WGS sequence"/>
</dbReference>
<dbReference type="GO" id="GO:0046872">
    <property type="term" value="F:metal ion binding"/>
    <property type="evidence" value="ECO:0007669"/>
    <property type="project" value="UniProtKB-KW"/>
</dbReference>
<evidence type="ECO:0000256" key="4">
    <source>
        <dbReference type="ARBA" id="ARBA00012735"/>
    </source>
</evidence>
<dbReference type="InterPro" id="IPR044944">
    <property type="entry name" value="NOS_dom_3"/>
</dbReference>
<dbReference type="InterPro" id="IPR044943">
    <property type="entry name" value="NOS_dom_1"/>
</dbReference>
<keyword evidence="8 14" id="KW-0560">Oxidoreductase</keyword>
<dbReference type="RefSeq" id="WP_184972911.1">
    <property type="nucleotide sequence ID" value="NZ_JACHIN010000018.1"/>
</dbReference>
<comment type="similarity">
    <text evidence="3">Belongs to the NOS family. Bacterial NOS oxygenase subfamily.</text>
</comment>
<name>A0A7W8AC83_9ACTN</name>
<evidence type="ECO:0000256" key="12">
    <source>
        <dbReference type="PIRSR" id="PIRSR037219-1"/>
    </source>
</evidence>
<dbReference type="InterPro" id="IPR050607">
    <property type="entry name" value="NOS"/>
</dbReference>
<dbReference type="InterPro" id="IPR036119">
    <property type="entry name" value="NOS_N_sf"/>
</dbReference>
<dbReference type="GO" id="GO:0006809">
    <property type="term" value="P:nitric oxide biosynthetic process"/>
    <property type="evidence" value="ECO:0007669"/>
    <property type="project" value="InterPro"/>
</dbReference>
<dbReference type="InterPro" id="IPR017142">
    <property type="entry name" value="Nitric_oxide_synthase_Oase-su"/>
</dbReference>
<protein>
    <recommendedName>
        <fullName evidence="5">Nitric oxide synthase oxygenase</fullName>
        <ecNumber evidence="4">1.14.14.47</ecNumber>
    </recommendedName>
    <alternativeName>
        <fullName evidence="10">NOSoxy-like protein</fullName>
    </alternativeName>
</protein>
<keyword evidence="6 12" id="KW-0349">Heme</keyword>
<comment type="function">
    <text evidence="2">Catalyzes the production of nitric oxide.</text>
</comment>
<comment type="caution">
    <text evidence="14">The sequence shown here is derived from an EMBL/GenBank/DDBJ whole genome shotgun (WGS) entry which is preliminary data.</text>
</comment>
<proteinExistence type="inferred from homology"/>